<dbReference type="EMBL" id="CP065938">
    <property type="protein sequence ID" value="UWX06060.1"/>
    <property type="molecule type" value="Genomic_DNA"/>
</dbReference>
<reference evidence="1" key="1">
    <citation type="submission" date="2020-12" db="EMBL/GenBank/DDBJ databases">
        <title>Taurinivorans muris gen. nov., sp. nov., fundamental and realized metabolic niche of a ubiquitous sulfidogenic bacterium in the murine intestine.</title>
        <authorList>
            <person name="Ye H."/>
            <person name="Hanson B.T."/>
            <person name="Loy A."/>
        </authorList>
    </citation>
    <scope>NUCLEOTIDE SEQUENCE</scope>
    <source>
        <strain evidence="1">LT0009</strain>
    </source>
</reference>
<evidence type="ECO:0000313" key="1">
    <source>
        <dbReference type="EMBL" id="UWX06060.1"/>
    </source>
</evidence>
<sequence length="216" mass="24851">MLDITALLDEIKQHPYLDVSIKTPHTGIIEFTDIEEGNKVKDVSGEFKEIPGTKIAVITRENNPRFIHAAQKGIIQKMHKEYNKQFVEAGTEIGILRHFLSKEEVIEIILQKALHLFYAPERAKYYFTPEIDKKVKISGSQTVTVTNGMELFIVSRMKREVPLLYTGPEGIIYQVYFKHNQNIDINQPLIGVCSPDQLQTIEDVVSHVNHEWIEQH</sequence>
<organism evidence="1 2">
    <name type="scientific">Taurinivorans muris</name>
    <dbReference type="NCBI Taxonomy" id="2787751"/>
    <lineage>
        <taxon>Bacteria</taxon>
        <taxon>Pseudomonadati</taxon>
        <taxon>Thermodesulfobacteriota</taxon>
        <taxon>Desulfovibrionia</taxon>
        <taxon>Desulfovibrionales</taxon>
        <taxon>Desulfovibrionaceae</taxon>
        <taxon>Taurinivorans</taxon>
    </lineage>
</organism>
<protein>
    <submittedName>
        <fullName evidence="1">Biotin attachment protein</fullName>
    </submittedName>
</protein>
<evidence type="ECO:0000313" key="2">
    <source>
        <dbReference type="Proteomes" id="UP001058120"/>
    </source>
</evidence>
<keyword evidence="2" id="KW-1185">Reference proteome</keyword>
<dbReference type="Proteomes" id="UP001058120">
    <property type="component" value="Chromosome"/>
</dbReference>
<accession>A0ABY5Y1K6</accession>
<name>A0ABY5Y1K6_9BACT</name>
<gene>
    <name evidence="1" type="ORF">JBF11_01725</name>
</gene>
<dbReference type="RefSeq" id="WP_334315659.1">
    <property type="nucleotide sequence ID" value="NZ_CP065938.1"/>
</dbReference>
<proteinExistence type="predicted"/>